<evidence type="ECO:0000313" key="1">
    <source>
        <dbReference type="EMBL" id="MQL53672.1"/>
    </source>
</evidence>
<dbReference type="PANTHER" id="PTHR34504:SF2">
    <property type="entry name" value="UPF0150 PROTEIN SSL0259"/>
    <property type="match status" value="1"/>
</dbReference>
<dbReference type="Gene3D" id="3.30.160.250">
    <property type="match status" value="1"/>
</dbReference>
<dbReference type="SUPFAM" id="SSF143100">
    <property type="entry name" value="TTHA1013/TTHA0281-like"/>
    <property type="match status" value="1"/>
</dbReference>
<dbReference type="InterPro" id="IPR035069">
    <property type="entry name" value="TTHA1013/TTHA0281-like"/>
</dbReference>
<dbReference type="GO" id="GO:0006355">
    <property type="term" value="P:regulation of DNA-templated transcription"/>
    <property type="evidence" value="ECO:0007669"/>
    <property type="project" value="InterPro"/>
</dbReference>
<dbReference type="InterPro" id="IPR051404">
    <property type="entry name" value="TA_system_antitoxin"/>
</dbReference>
<protein>
    <submittedName>
        <fullName evidence="1">Toxin-antitoxin system HicB family antitoxin</fullName>
    </submittedName>
</protein>
<dbReference type="Pfam" id="PF05534">
    <property type="entry name" value="HicB"/>
    <property type="match status" value="1"/>
</dbReference>
<evidence type="ECO:0000313" key="2">
    <source>
        <dbReference type="Proteomes" id="UP000441717"/>
    </source>
</evidence>
<dbReference type="Proteomes" id="UP000441717">
    <property type="component" value="Unassembled WGS sequence"/>
</dbReference>
<dbReference type="Gene3D" id="1.10.1220.10">
    <property type="entry name" value="Met repressor-like"/>
    <property type="match status" value="1"/>
</dbReference>
<dbReference type="EMBL" id="WHYR01000060">
    <property type="protein sequence ID" value="MQL53672.1"/>
    <property type="molecule type" value="Genomic_DNA"/>
</dbReference>
<proteinExistence type="predicted"/>
<comment type="caution">
    <text evidence="1">The sequence shown here is derived from an EMBL/GenBank/DDBJ whole genome shotgun (WGS) entry which is preliminary data.</text>
</comment>
<dbReference type="InterPro" id="IPR008651">
    <property type="entry name" value="Uncharacterised_HicB"/>
</dbReference>
<accession>A0A6N7IUC2</accession>
<dbReference type="SUPFAM" id="SSF47598">
    <property type="entry name" value="Ribbon-helix-helix"/>
    <property type="match status" value="1"/>
</dbReference>
<dbReference type="InterPro" id="IPR013321">
    <property type="entry name" value="Arc_rbn_hlx_hlx"/>
</dbReference>
<dbReference type="PANTHER" id="PTHR34504">
    <property type="entry name" value="ANTITOXIN HICB"/>
    <property type="match status" value="1"/>
</dbReference>
<sequence>MEQNYPVVLRKLSPEDGGGWLAEIPELPGCMSDGETPQEALANIEDAKRAWIEVAIQRGQQVPLPESDSDDDYSGKFTLRLPKFLHRQLVKAAKKEGVSLNQYVIALLSFNFGKISACRNEDCRKTKNITIHFLSTRYDTDVYQQRRLTERFWEPSNKSCSNTLWRKEDMLRNIKFIFGGNVNE</sequence>
<dbReference type="InterPro" id="IPR010985">
    <property type="entry name" value="Ribbon_hlx_hlx"/>
</dbReference>
<name>A0A6N7IUC2_9FIRM</name>
<organism evidence="1 2">
    <name type="scientific">Desulfofundulus thermobenzoicus</name>
    <dbReference type="NCBI Taxonomy" id="29376"/>
    <lineage>
        <taxon>Bacteria</taxon>
        <taxon>Bacillati</taxon>
        <taxon>Bacillota</taxon>
        <taxon>Clostridia</taxon>
        <taxon>Eubacteriales</taxon>
        <taxon>Peptococcaceae</taxon>
        <taxon>Desulfofundulus</taxon>
    </lineage>
</organism>
<dbReference type="OrthoDB" id="5419659at2"/>
<keyword evidence="2" id="KW-1185">Reference proteome</keyword>
<gene>
    <name evidence="1" type="ORF">GFC01_15670</name>
</gene>
<reference evidence="1 2" key="1">
    <citation type="submission" date="2019-10" db="EMBL/GenBank/DDBJ databases">
        <title>Comparative genomics of sulfur disproportionating microorganisms.</title>
        <authorList>
            <person name="Ward L.M."/>
            <person name="Bertran E."/>
            <person name="Johnston D."/>
        </authorList>
    </citation>
    <scope>NUCLEOTIDE SEQUENCE [LARGE SCALE GENOMIC DNA]</scope>
    <source>
        <strain evidence="1 2">DSM 14055</strain>
    </source>
</reference>
<dbReference type="AlphaFoldDB" id="A0A6N7IUC2"/>